<keyword evidence="13" id="KW-0131">Cell cycle</keyword>
<keyword evidence="12" id="KW-0539">Nucleus</keyword>
<keyword evidence="7" id="KW-0227">DNA damage</keyword>
<name>A0A6B0VBH3_IXORI</name>
<sequence length="344" mass="38897">MAAARGGGDFDFPPLEKIRVEAVSNVPEANAENVRPGREMVHLVKKVPPRAADDSDEEGSDSSSPNEMWDTGRMDLGQASGGSELDSVVQDSRIRRDPSVTVDQESAERNMPKTNCPERIVICIDISSEMEDLPFTFSDGSKHSPLFMVKRVVELFVHNKHKIDKRHEFALVIFHEVPLWIKNFTSDPKDISNFLDDLNETRLCESCDLSGLFNGIMEQTHIPEIGRDVEAAPPFLVRVVLIYGRSGSIPLMHRNVDVLKQMMQSLYFFLDILYIHRPLSEDNCCQEVFDSFVALDEHLASYVFEVSRNATKLHNCMAKLLSHPLQRPHQHLAHYKIKADDSPS</sequence>
<evidence type="ECO:0000256" key="3">
    <source>
        <dbReference type="ARBA" id="ARBA00010809"/>
    </source>
</evidence>
<dbReference type="PANTHER" id="PTHR15660:SF1">
    <property type="entry name" value="BRISC AND BRCA1-A COMPLEX MEMBER 1"/>
    <property type="match status" value="1"/>
</dbReference>
<comment type="similarity">
    <text evidence="3">Belongs to the BABAM1 family.</text>
</comment>
<evidence type="ECO:0000256" key="15">
    <source>
        <dbReference type="ARBA" id="ARBA00031038"/>
    </source>
</evidence>
<dbReference type="GO" id="GO:0070531">
    <property type="term" value="C:BRCA1-A complex"/>
    <property type="evidence" value="ECO:0007669"/>
    <property type="project" value="InterPro"/>
</dbReference>
<dbReference type="EMBL" id="GIFC01016475">
    <property type="protein sequence ID" value="MXU98558.1"/>
    <property type="molecule type" value="Transcribed_RNA"/>
</dbReference>
<accession>A0A6B0VBH3</accession>
<comment type="subcellular location">
    <subcellularLocation>
        <location evidence="2">Cytoplasm</location>
    </subcellularLocation>
    <subcellularLocation>
        <location evidence="1">Nucleus</location>
    </subcellularLocation>
</comment>
<evidence type="ECO:0000256" key="12">
    <source>
        <dbReference type="ARBA" id="ARBA00023242"/>
    </source>
</evidence>
<evidence type="ECO:0000256" key="11">
    <source>
        <dbReference type="ARBA" id="ARBA00023204"/>
    </source>
</evidence>
<proteinExistence type="inferred from homology"/>
<evidence type="ECO:0000256" key="4">
    <source>
        <dbReference type="ARBA" id="ARBA00019437"/>
    </source>
</evidence>
<evidence type="ECO:0000256" key="5">
    <source>
        <dbReference type="ARBA" id="ARBA00022490"/>
    </source>
</evidence>
<keyword evidence="9" id="KW-0833">Ubl conjugation pathway</keyword>
<keyword evidence="6" id="KW-0132">Cell division</keyword>
<dbReference type="SUPFAM" id="SSF53300">
    <property type="entry name" value="vWA-like"/>
    <property type="match status" value="1"/>
</dbReference>
<feature type="region of interest" description="Disordered" evidence="16">
    <location>
        <begin position="24"/>
        <end position="111"/>
    </location>
</feature>
<reference evidence="17" key="1">
    <citation type="submission" date="2019-12" db="EMBL/GenBank/DDBJ databases">
        <title>An insight into the sialome of adult female Ixodes ricinus ticks feeding for 6 days.</title>
        <authorList>
            <person name="Perner J."/>
            <person name="Ribeiro J.M.C."/>
        </authorList>
    </citation>
    <scope>NUCLEOTIDE SEQUENCE</scope>
    <source>
        <strain evidence="17">Semi-engorged</strain>
        <tissue evidence="17">Salivary glands</tissue>
    </source>
</reference>
<dbReference type="CDD" id="cd21502">
    <property type="entry name" value="vWA_BABAM1"/>
    <property type="match status" value="1"/>
</dbReference>
<dbReference type="GO" id="GO:0051301">
    <property type="term" value="P:cell division"/>
    <property type="evidence" value="ECO:0007669"/>
    <property type="project" value="UniProtKB-KW"/>
</dbReference>
<dbReference type="GO" id="GO:0070552">
    <property type="term" value="C:BRISC complex"/>
    <property type="evidence" value="ECO:0007669"/>
    <property type="project" value="InterPro"/>
</dbReference>
<dbReference type="GO" id="GO:0006302">
    <property type="term" value="P:double-strand break repair"/>
    <property type="evidence" value="ECO:0007669"/>
    <property type="project" value="TreeGrafter"/>
</dbReference>
<protein>
    <recommendedName>
        <fullName evidence="4">BRISC and BRCA1-A complex member 1</fullName>
    </recommendedName>
    <alternativeName>
        <fullName evidence="14">Mediator of RAP80 interactions and targeting subunit of 40 kDa</fullName>
    </alternativeName>
    <alternativeName>
        <fullName evidence="15">New component of the BRCA1-A complex</fullName>
    </alternativeName>
</protein>
<evidence type="ECO:0000256" key="14">
    <source>
        <dbReference type="ARBA" id="ARBA00030984"/>
    </source>
</evidence>
<dbReference type="GO" id="GO:0007095">
    <property type="term" value="P:mitotic G2 DNA damage checkpoint signaling"/>
    <property type="evidence" value="ECO:0007669"/>
    <property type="project" value="TreeGrafter"/>
</dbReference>
<dbReference type="AlphaFoldDB" id="A0A6B0VBH3"/>
<dbReference type="PANTHER" id="PTHR15660">
    <property type="entry name" value="BRISC AND BRCA1-A COMPLEX MEMBER 1"/>
    <property type="match status" value="1"/>
</dbReference>
<dbReference type="InterPro" id="IPR026126">
    <property type="entry name" value="BABAM1"/>
</dbReference>
<dbReference type="GO" id="GO:0005737">
    <property type="term" value="C:cytoplasm"/>
    <property type="evidence" value="ECO:0007669"/>
    <property type="project" value="UniProtKB-SubCell"/>
</dbReference>
<evidence type="ECO:0000256" key="10">
    <source>
        <dbReference type="ARBA" id="ARBA00022853"/>
    </source>
</evidence>
<evidence type="ECO:0000256" key="8">
    <source>
        <dbReference type="ARBA" id="ARBA00022776"/>
    </source>
</evidence>
<dbReference type="InterPro" id="IPR036465">
    <property type="entry name" value="vWFA_dom_sf"/>
</dbReference>
<evidence type="ECO:0000256" key="1">
    <source>
        <dbReference type="ARBA" id="ARBA00004123"/>
    </source>
</evidence>
<keyword evidence="8" id="KW-0498">Mitosis</keyword>
<evidence type="ECO:0000313" key="17">
    <source>
        <dbReference type="EMBL" id="MXU98558.1"/>
    </source>
</evidence>
<evidence type="ECO:0000256" key="13">
    <source>
        <dbReference type="ARBA" id="ARBA00023306"/>
    </source>
</evidence>
<organism evidence="17">
    <name type="scientific">Ixodes ricinus</name>
    <name type="common">Common tick</name>
    <name type="synonym">Acarus ricinus</name>
    <dbReference type="NCBI Taxonomy" id="34613"/>
    <lineage>
        <taxon>Eukaryota</taxon>
        <taxon>Metazoa</taxon>
        <taxon>Ecdysozoa</taxon>
        <taxon>Arthropoda</taxon>
        <taxon>Chelicerata</taxon>
        <taxon>Arachnida</taxon>
        <taxon>Acari</taxon>
        <taxon>Parasitiformes</taxon>
        <taxon>Ixodida</taxon>
        <taxon>Ixodoidea</taxon>
        <taxon>Ixodidae</taxon>
        <taxon>Ixodinae</taxon>
        <taxon>Ixodes</taxon>
    </lineage>
</organism>
<dbReference type="GO" id="GO:0016604">
    <property type="term" value="C:nuclear body"/>
    <property type="evidence" value="ECO:0007669"/>
    <property type="project" value="TreeGrafter"/>
</dbReference>
<keyword evidence="11" id="KW-0234">DNA repair</keyword>
<keyword evidence="5" id="KW-0963">Cytoplasm</keyword>
<evidence type="ECO:0000256" key="16">
    <source>
        <dbReference type="SAM" id="MobiDB-lite"/>
    </source>
</evidence>
<dbReference type="GO" id="GO:0045739">
    <property type="term" value="P:positive regulation of DNA repair"/>
    <property type="evidence" value="ECO:0007669"/>
    <property type="project" value="InterPro"/>
</dbReference>
<evidence type="ECO:0000256" key="2">
    <source>
        <dbReference type="ARBA" id="ARBA00004496"/>
    </source>
</evidence>
<evidence type="ECO:0000256" key="9">
    <source>
        <dbReference type="ARBA" id="ARBA00022786"/>
    </source>
</evidence>
<dbReference type="GO" id="GO:0006325">
    <property type="term" value="P:chromatin organization"/>
    <property type="evidence" value="ECO:0007669"/>
    <property type="project" value="UniProtKB-KW"/>
</dbReference>
<dbReference type="Gene3D" id="3.40.50.410">
    <property type="entry name" value="von Willebrand factor, type A domain"/>
    <property type="match status" value="1"/>
</dbReference>
<keyword evidence="10" id="KW-0156">Chromatin regulator</keyword>
<evidence type="ECO:0000256" key="6">
    <source>
        <dbReference type="ARBA" id="ARBA00022618"/>
    </source>
</evidence>
<evidence type="ECO:0000256" key="7">
    <source>
        <dbReference type="ARBA" id="ARBA00022763"/>
    </source>
</evidence>